<accession>A0A559KHD5</accession>
<keyword evidence="3" id="KW-1185">Reference proteome</keyword>
<dbReference type="PIRSF" id="PIRSF038973">
    <property type="entry name" value="SpoIIM"/>
    <property type="match status" value="1"/>
</dbReference>
<proteinExistence type="predicted"/>
<dbReference type="Pfam" id="PF01944">
    <property type="entry name" value="SpoIIM"/>
    <property type="match status" value="1"/>
</dbReference>
<keyword evidence="1" id="KW-0472">Membrane</keyword>
<evidence type="ECO:0000256" key="1">
    <source>
        <dbReference type="SAM" id="Phobius"/>
    </source>
</evidence>
<feature type="transmembrane region" description="Helical" evidence="1">
    <location>
        <begin position="81"/>
        <end position="101"/>
    </location>
</feature>
<feature type="transmembrane region" description="Helical" evidence="1">
    <location>
        <begin position="15"/>
        <end position="39"/>
    </location>
</feature>
<dbReference type="InterPro" id="IPR014196">
    <property type="entry name" value="SpoIIM"/>
</dbReference>
<dbReference type="NCBIfam" id="TIGR02831">
    <property type="entry name" value="spo_II_M"/>
    <property type="match status" value="1"/>
</dbReference>
<feature type="transmembrane region" description="Helical" evidence="1">
    <location>
        <begin position="137"/>
        <end position="158"/>
    </location>
</feature>
<sequence>MLRNRSVEQYLKEHMSFYIFVGVIFVTGVVFGAVMVNALSVEQKEEIMRYLSNFFSTVQSGGLEGDIPGSFKDAFGMHMKWLLIIWILGMSVIGLPLILILDFLKGVLVGFTVGYMVGSLSWKGLLFALVSVVPQNLIVIPTLMVCSVTALAFSVHLVKNRFMSRKGAIYEPFMRFCGVTLGSAVLLAGVAIFQAYMSPMMMKWVTPMLVSLAAS</sequence>
<protein>
    <submittedName>
        <fullName evidence="2">Stage II sporulation protein M</fullName>
    </submittedName>
</protein>
<keyword evidence="1" id="KW-0812">Transmembrane</keyword>
<dbReference type="AlphaFoldDB" id="A0A559KHD5"/>
<reference evidence="2 3" key="1">
    <citation type="submission" date="2019-07" db="EMBL/GenBank/DDBJ databases">
        <authorList>
            <person name="Kim J."/>
        </authorList>
    </citation>
    <scope>NUCLEOTIDE SEQUENCE [LARGE SCALE GENOMIC DNA]</scope>
    <source>
        <strain evidence="2 3">JC52</strain>
    </source>
</reference>
<dbReference type="OrthoDB" id="2065033at2"/>
<comment type="caution">
    <text evidence="2">The sequence shown here is derived from an EMBL/GenBank/DDBJ whole genome shotgun (WGS) entry which is preliminary data.</text>
</comment>
<dbReference type="InterPro" id="IPR002798">
    <property type="entry name" value="SpoIIM-like"/>
</dbReference>
<dbReference type="RefSeq" id="WP_144842728.1">
    <property type="nucleotide sequence ID" value="NZ_VNJI01000002.1"/>
</dbReference>
<organism evidence="2 3">
    <name type="scientific">Paenibacillus cremeus</name>
    <dbReference type="NCBI Taxonomy" id="2163881"/>
    <lineage>
        <taxon>Bacteria</taxon>
        <taxon>Bacillati</taxon>
        <taxon>Bacillota</taxon>
        <taxon>Bacilli</taxon>
        <taxon>Bacillales</taxon>
        <taxon>Paenibacillaceae</taxon>
        <taxon>Paenibacillus</taxon>
    </lineage>
</organism>
<name>A0A559KHD5_9BACL</name>
<dbReference type="EMBL" id="VNJI01000002">
    <property type="protein sequence ID" value="TVY11534.1"/>
    <property type="molecule type" value="Genomic_DNA"/>
</dbReference>
<feature type="transmembrane region" description="Helical" evidence="1">
    <location>
        <begin position="107"/>
        <end position="130"/>
    </location>
</feature>
<evidence type="ECO:0000313" key="3">
    <source>
        <dbReference type="Proteomes" id="UP000317036"/>
    </source>
</evidence>
<evidence type="ECO:0000313" key="2">
    <source>
        <dbReference type="EMBL" id="TVY11534.1"/>
    </source>
</evidence>
<feature type="transmembrane region" description="Helical" evidence="1">
    <location>
        <begin position="173"/>
        <end position="193"/>
    </location>
</feature>
<gene>
    <name evidence="2" type="primary">spoIIM</name>
    <name evidence="2" type="ORF">FPZ49_02205</name>
</gene>
<keyword evidence="1" id="KW-1133">Transmembrane helix</keyword>
<dbReference type="Proteomes" id="UP000317036">
    <property type="component" value="Unassembled WGS sequence"/>
</dbReference>